<gene>
    <name evidence="2" type="ORF">PODLI_1B015025</name>
</gene>
<protein>
    <submittedName>
        <fullName evidence="2">Uncharacterized protein</fullName>
    </submittedName>
</protein>
<proteinExistence type="predicted"/>
<dbReference type="Proteomes" id="UP001178461">
    <property type="component" value="Chromosome 10"/>
</dbReference>
<evidence type="ECO:0000313" key="2">
    <source>
        <dbReference type="EMBL" id="CAI5785501.1"/>
    </source>
</evidence>
<evidence type="ECO:0000256" key="1">
    <source>
        <dbReference type="SAM" id="MobiDB-lite"/>
    </source>
</evidence>
<dbReference type="AlphaFoldDB" id="A0AA35PE23"/>
<reference evidence="2" key="1">
    <citation type="submission" date="2022-12" db="EMBL/GenBank/DDBJ databases">
        <authorList>
            <person name="Alioto T."/>
            <person name="Alioto T."/>
            <person name="Gomez Garrido J."/>
        </authorList>
    </citation>
    <scope>NUCLEOTIDE SEQUENCE</scope>
</reference>
<feature type="compositionally biased region" description="Basic and acidic residues" evidence="1">
    <location>
        <begin position="201"/>
        <end position="212"/>
    </location>
</feature>
<accession>A0AA35PE23</accession>
<dbReference type="EMBL" id="OX395135">
    <property type="protein sequence ID" value="CAI5785501.1"/>
    <property type="molecule type" value="Genomic_DNA"/>
</dbReference>
<name>A0AA35PE23_9SAUR</name>
<sequence>MQLYCGQSQPSAQTRRSLLLLAIVTSTALCPGLCLLRLRRGCFEPTCPACPALGEERGGGHALRYQGSSSSGKFSVFSGVRAQLRIRRYHFSISRTFPYFRSGSWSHNTAVPQRGGVGAFPVSALVLGGARDILPVKAHHRCMVTPTTPVFQDGSQRDPIHAYTVMGKLRPKASTGPRKKKLRIQKQSPAPIEIRNIQGFTDRDKASPAAKDKRSRGAQACCHYPK</sequence>
<organism evidence="2 3">
    <name type="scientific">Podarcis lilfordi</name>
    <name type="common">Lilford's wall lizard</name>
    <dbReference type="NCBI Taxonomy" id="74358"/>
    <lineage>
        <taxon>Eukaryota</taxon>
        <taxon>Metazoa</taxon>
        <taxon>Chordata</taxon>
        <taxon>Craniata</taxon>
        <taxon>Vertebrata</taxon>
        <taxon>Euteleostomi</taxon>
        <taxon>Lepidosauria</taxon>
        <taxon>Squamata</taxon>
        <taxon>Bifurcata</taxon>
        <taxon>Unidentata</taxon>
        <taxon>Episquamata</taxon>
        <taxon>Laterata</taxon>
        <taxon>Lacertibaenia</taxon>
        <taxon>Lacertidae</taxon>
        <taxon>Podarcis</taxon>
    </lineage>
</organism>
<feature type="region of interest" description="Disordered" evidence="1">
    <location>
        <begin position="169"/>
        <end position="226"/>
    </location>
</feature>
<evidence type="ECO:0000313" key="3">
    <source>
        <dbReference type="Proteomes" id="UP001178461"/>
    </source>
</evidence>
<keyword evidence="3" id="KW-1185">Reference proteome</keyword>